<accession>A0A839H7K1</accession>
<evidence type="ECO:0000259" key="1">
    <source>
        <dbReference type="Pfam" id="PF10543"/>
    </source>
</evidence>
<dbReference type="RefSeq" id="WP_182583036.1">
    <property type="nucleotide sequence ID" value="NZ_JABVCQ010000007.1"/>
</dbReference>
<evidence type="ECO:0000313" key="2">
    <source>
        <dbReference type="EMBL" id="MBB1125565.1"/>
    </source>
</evidence>
<dbReference type="AlphaFoldDB" id="A0A839H7K1"/>
<gene>
    <name evidence="2" type="ORF">HUK38_04875</name>
</gene>
<name>A0A839H7K1_9GAMM</name>
<dbReference type="Pfam" id="PF10543">
    <property type="entry name" value="ORF6N"/>
    <property type="match status" value="1"/>
</dbReference>
<dbReference type="InterPro" id="IPR018873">
    <property type="entry name" value="KilA-N_DNA-bd_domain"/>
</dbReference>
<protein>
    <submittedName>
        <fullName evidence="2">ORF6N domain-containing protein</fullName>
    </submittedName>
</protein>
<organism evidence="2 3">
    <name type="scientific">Thiospirillum jenense</name>
    <dbReference type="NCBI Taxonomy" id="1653858"/>
    <lineage>
        <taxon>Bacteria</taxon>
        <taxon>Pseudomonadati</taxon>
        <taxon>Pseudomonadota</taxon>
        <taxon>Gammaproteobacteria</taxon>
        <taxon>Chromatiales</taxon>
        <taxon>Chromatiaceae</taxon>
        <taxon>Thiospirillum</taxon>
    </lineage>
</organism>
<proteinExistence type="predicted"/>
<feature type="domain" description="KilA-N DNA-binding" evidence="1">
    <location>
        <begin position="16"/>
        <end position="104"/>
    </location>
</feature>
<dbReference type="Proteomes" id="UP000548632">
    <property type="component" value="Unassembled WGS sequence"/>
</dbReference>
<reference evidence="2 3" key="1">
    <citation type="journal article" date="2020" name="Arch. Microbiol.">
        <title>The genome sequence of the giant phototrophic gammaproteobacterium Thiospirillum jenense gives insight into its physiological properties and phylogenetic relationships.</title>
        <authorList>
            <person name="Imhoff J.F."/>
            <person name="Meyer T.E."/>
            <person name="Kyndt J.A."/>
        </authorList>
    </citation>
    <scope>NUCLEOTIDE SEQUENCE [LARGE SCALE GENOMIC DNA]</scope>
    <source>
        <strain evidence="2 3">DSM 216</strain>
    </source>
</reference>
<sequence>MSSNNRPLAITADSHPVITYQDLRVTTTELLAQFYGTDVIRIQQNFTRNADRFVEGKHYFKLEGENLRQFKQLGMLSFSEYPALKTTSRLTLWTQRGAARHAKILDTDKAWDVFEVLEDAYFKAQPINPPADKKQYTEIDVLKIASIASRAVKSLGFTGNQATLSADRAVKKITGQSPLELIGQTHLLADQRGRTYTPTELGKMLDPPRSGRMINQMLQAFQLIEKDVKGDWIPTAKAVELYEWLDTSKRHSDGTPVKQLKWFPAVFDAIEMEYREQNKPRLH</sequence>
<comment type="caution">
    <text evidence="2">The sequence shown here is derived from an EMBL/GenBank/DDBJ whole genome shotgun (WGS) entry which is preliminary data.</text>
</comment>
<evidence type="ECO:0000313" key="3">
    <source>
        <dbReference type="Proteomes" id="UP000548632"/>
    </source>
</evidence>
<keyword evidence="3" id="KW-1185">Reference proteome</keyword>
<dbReference type="EMBL" id="JABVCQ010000007">
    <property type="protein sequence ID" value="MBB1125565.1"/>
    <property type="molecule type" value="Genomic_DNA"/>
</dbReference>